<keyword evidence="3" id="KW-1185">Reference proteome</keyword>
<dbReference type="EMBL" id="JAEVHL010000001">
    <property type="protein sequence ID" value="MBM0274005.1"/>
    <property type="molecule type" value="Genomic_DNA"/>
</dbReference>
<evidence type="ECO:0000313" key="2">
    <source>
        <dbReference type="EMBL" id="MBM0274005.1"/>
    </source>
</evidence>
<proteinExistence type="predicted"/>
<dbReference type="RefSeq" id="WP_203146433.1">
    <property type="nucleotide sequence ID" value="NZ_JAEVHL010000001.1"/>
</dbReference>
<protein>
    <submittedName>
        <fullName evidence="2">Uncharacterized protein</fullName>
    </submittedName>
</protein>
<evidence type="ECO:0000313" key="3">
    <source>
        <dbReference type="Proteomes" id="UP000622245"/>
    </source>
</evidence>
<feature type="compositionally biased region" description="Basic and acidic residues" evidence="1">
    <location>
        <begin position="269"/>
        <end position="289"/>
    </location>
</feature>
<accession>A0ABS1Y9D8</accession>
<comment type="caution">
    <text evidence="2">The sequence shown here is derived from an EMBL/GenBank/DDBJ whole genome shotgun (WGS) entry which is preliminary data.</text>
</comment>
<feature type="region of interest" description="Disordered" evidence="1">
    <location>
        <begin position="269"/>
        <end position="293"/>
    </location>
</feature>
<organism evidence="2 3">
    <name type="scientific">Micromonospora tarensis</name>
    <dbReference type="NCBI Taxonomy" id="2806100"/>
    <lineage>
        <taxon>Bacteria</taxon>
        <taxon>Bacillati</taxon>
        <taxon>Actinomycetota</taxon>
        <taxon>Actinomycetes</taxon>
        <taxon>Micromonosporales</taxon>
        <taxon>Micromonosporaceae</taxon>
        <taxon>Micromonospora</taxon>
    </lineage>
</organism>
<gene>
    <name evidence="2" type="ORF">JM949_00270</name>
</gene>
<sequence length="372" mass="41108">MTRRLWWRTDKILPLAEHAAATPHHHQARQQNRAGWPAVPALIWSHDADGDWLSSNGDPTWYSADGTEYRVRAETWTHTATGTTGNPHPGDDGDGFLPLRLEHSDGRRTLLELLRFARAHGLQWFGVNPVRTSQEGTDRYVISHSRGDVLPAKALWVPALVTCHNVGGGYYRALVADGYTALRGGLLCRFPRHEVERMSRHLHSLSIGDMPGEHPVLHTARDFVSVQYEETASDEGSLWIEDDRVPADADDHYAIGAYRWKWSPHEPDDADGLGHAHRPEADADWRDRPGLPSIPPGGRLLAADEAVSLLVMGNHSESRDGSLAIDAALIEAIRQGHIVACLFGDGRVAFTRATQQSAGSTSPTRARGFEVR</sequence>
<evidence type="ECO:0000256" key="1">
    <source>
        <dbReference type="SAM" id="MobiDB-lite"/>
    </source>
</evidence>
<reference evidence="2 3" key="1">
    <citation type="submission" date="2021-01" db="EMBL/GenBank/DDBJ databases">
        <title>Draft genome sequence of Micromonospora sp. strain STR1s_6.</title>
        <authorList>
            <person name="Karlyshev A."/>
            <person name="Jawad R."/>
        </authorList>
    </citation>
    <scope>NUCLEOTIDE SEQUENCE [LARGE SCALE GENOMIC DNA]</scope>
    <source>
        <strain evidence="2 3">STR1S-6</strain>
    </source>
</reference>
<dbReference type="Proteomes" id="UP000622245">
    <property type="component" value="Unassembled WGS sequence"/>
</dbReference>
<name>A0ABS1Y9D8_9ACTN</name>